<feature type="region of interest" description="Disordered" evidence="1">
    <location>
        <begin position="61"/>
        <end position="105"/>
    </location>
</feature>
<protein>
    <submittedName>
        <fullName evidence="2">Uncharacterized protein</fullName>
    </submittedName>
</protein>
<evidence type="ECO:0000313" key="3">
    <source>
        <dbReference type="Proteomes" id="UP001151582"/>
    </source>
</evidence>
<proteinExistence type="predicted"/>
<dbReference type="AlphaFoldDB" id="A0A9W8E3T4"/>
<organism evidence="2 3">
    <name type="scientific">Dimargaris verticillata</name>
    <dbReference type="NCBI Taxonomy" id="2761393"/>
    <lineage>
        <taxon>Eukaryota</taxon>
        <taxon>Fungi</taxon>
        <taxon>Fungi incertae sedis</taxon>
        <taxon>Zoopagomycota</taxon>
        <taxon>Kickxellomycotina</taxon>
        <taxon>Dimargaritomycetes</taxon>
        <taxon>Dimargaritales</taxon>
        <taxon>Dimargaritaceae</taxon>
        <taxon>Dimargaris</taxon>
    </lineage>
</organism>
<keyword evidence="3" id="KW-1185">Reference proteome</keyword>
<gene>
    <name evidence="2" type="ORF">H4R34_006322</name>
</gene>
<dbReference type="EMBL" id="JANBQB010002206">
    <property type="protein sequence ID" value="KAJ1968052.1"/>
    <property type="molecule type" value="Genomic_DNA"/>
</dbReference>
<accession>A0A9W8E3T4</accession>
<reference evidence="2" key="1">
    <citation type="submission" date="2022-07" db="EMBL/GenBank/DDBJ databases">
        <title>Phylogenomic reconstructions and comparative analyses of Kickxellomycotina fungi.</title>
        <authorList>
            <person name="Reynolds N.K."/>
            <person name="Stajich J.E."/>
            <person name="Barry K."/>
            <person name="Grigoriev I.V."/>
            <person name="Crous P."/>
            <person name="Smith M.E."/>
        </authorList>
    </citation>
    <scope>NUCLEOTIDE SEQUENCE</scope>
    <source>
        <strain evidence="2">RSA 567</strain>
    </source>
</reference>
<sequence length="136" mass="15099">DLIPARSSGDHRPRYRSEIPASKKSHLHPNHDISDPELSGAGTVRGQAMELTTWNQSTNLRRSDSMSRVGSRRYQSAMHDPTAIEHHHLPSDSTAAPPFSSRLLPKRPIAESQLIFDLRLSSDDAPGPTETSIKRD</sequence>
<feature type="non-terminal residue" evidence="2">
    <location>
        <position position="1"/>
    </location>
</feature>
<feature type="compositionally biased region" description="Basic and acidic residues" evidence="1">
    <location>
        <begin position="8"/>
        <end position="17"/>
    </location>
</feature>
<dbReference type="Proteomes" id="UP001151582">
    <property type="component" value="Unassembled WGS sequence"/>
</dbReference>
<feature type="region of interest" description="Disordered" evidence="1">
    <location>
        <begin position="1"/>
        <end position="42"/>
    </location>
</feature>
<name>A0A9W8E3T4_9FUNG</name>
<evidence type="ECO:0000256" key="1">
    <source>
        <dbReference type="SAM" id="MobiDB-lite"/>
    </source>
</evidence>
<comment type="caution">
    <text evidence="2">The sequence shown here is derived from an EMBL/GenBank/DDBJ whole genome shotgun (WGS) entry which is preliminary data.</text>
</comment>
<evidence type="ECO:0000313" key="2">
    <source>
        <dbReference type="EMBL" id="KAJ1968052.1"/>
    </source>
</evidence>